<gene>
    <name evidence="9" type="ORF">J2Z81_000443</name>
</gene>
<evidence type="ECO:0000259" key="8">
    <source>
        <dbReference type="Pfam" id="PF01694"/>
    </source>
</evidence>
<comment type="caution">
    <text evidence="9">The sequence shown here is derived from an EMBL/GenBank/DDBJ whole genome shotgun (WGS) entry which is preliminary data.</text>
</comment>
<feature type="transmembrane region" description="Helical" evidence="7">
    <location>
        <begin position="340"/>
        <end position="358"/>
    </location>
</feature>
<proteinExistence type="inferred from homology"/>
<dbReference type="Pfam" id="PF01694">
    <property type="entry name" value="Rhomboid"/>
    <property type="match status" value="1"/>
</dbReference>
<reference evidence="9 10" key="1">
    <citation type="submission" date="2021-03" db="EMBL/GenBank/DDBJ databases">
        <title>Genomic Encyclopedia of Type Strains, Phase IV (KMG-IV): sequencing the most valuable type-strain genomes for metagenomic binning, comparative biology and taxonomic classification.</title>
        <authorList>
            <person name="Goeker M."/>
        </authorList>
    </citation>
    <scope>NUCLEOTIDE SEQUENCE [LARGE SCALE GENOMIC DNA]</scope>
    <source>
        <strain evidence="9 10">DSM 25790</strain>
    </source>
</reference>
<evidence type="ECO:0000313" key="10">
    <source>
        <dbReference type="Proteomes" id="UP001519294"/>
    </source>
</evidence>
<feature type="transmembrane region" description="Helical" evidence="7">
    <location>
        <begin position="290"/>
        <end position="308"/>
    </location>
</feature>
<evidence type="ECO:0000256" key="6">
    <source>
        <dbReference type="ARBA" id="ARBA00023136"/>
    </source>
</evidence>
<dbReference type="InterPro" id="IPR050925">
    <property type="entry name" value="Rhomboid_protease_S54"/>
</dbReference>
<keyword evidence="4 9" id="KW-0378">Hydrolase</keyword>
<accession>A0ABS4S4T9</accession>
<dbReference type="GO" id="GO:0006508">
    <property type="term" value="P:proteolysis"/>
    <property type="evidence" value="ECO:0007669"/>
    <property type="project" value="UniProtKB-KW"/>
</dbReference>
<dbReference type="EMBL" id="JAGIKX010000002">
    <property type="protein sequence ID" value="MBP2256510.1"/>
    <property type="molecule type" value="Genomic_DNA"/>
</dbReference>
<evidence type="ECO:0000256" key="1">
    <source>
        <dbReference type="ARBA" id="ARBA00004141"/>
    </source>
</evidence>
<feature type="transmembrane region" description="Helical" evidence="7">
    <location>
        <begin position="315"/>
        <end position="334"/>
    </location>
</feature>
<dbReference type="RefSeq" id="WP_226370627.1">
    <property type="nucleotide sequence ID" value="NZ_JAGIKX010000002.1"/>
</dbReference>
<dbReference type="InterPro" id="IPR022764">
    <property type="entry name" value="Peptidase_S54_rhomboid_dom"/>
</dbReference>
<evidence type="ECO:0000256" key="7">
    <source>
        <dbReference type="SAM" id="Phobius"/>
    </source>
</evidence>
<keyword evidence="10" id="KW-1185">Reference proteome</keyword>
<organism evidence="9 10">
    <name type="scientific">Virgibacillus alimentarius</name>
    <dbReference type="NCBI Taxonomy" id="698769"/>
    <lineage>
        <taxon>Bacteria</taxon>
        <taxon>Bacillati</taxon>
        <taxon>Bacillota</taxon>
        <taxon>Bacilli</taxon>
        <taxon>Bacillales</taxon>
        <taxon>Bacillaceae</taxon>
        <taxon>Virgibacillus</taxon>
    </lineage>
</organism>
<dbReference type="Gene3D" id="1.20.1540.10">
    <property type="entry name" value="Rhomboid-like"/>
    <property type="match status" value="1"/>
</dbReference>
<comment type="subcellular location">
    <subcellularLocation>
        <location evidence="1">Membrane</location>
        <topology evidence="1">Multi-pass membrane protein</topology>
    </subcellularLocation>
</comment>
<evidence type="ECO:0000256" key="4">
    <source>
        <dbReference type="ARBA" id="ARBA00022801"/>
    </source>
</evidence>
<evidence type="ECO:0000256" key="3">
    <source>
        <dbReference type="ARBA" id="ARBA00022692"/>
    </source>
</evidence>
<sequence length="387" mass="44259">MALDEKLMYQLAYNLVANNGYHILYINEKQEEIWLEKLEQKTSKIFRFVHQGFDWKNYLKQDIAIVFQKIKAAKHLLLGKHIEIHNVYISPYSPVDDWEMLKKPMQLNEKKSVRMQVYYLDEHHFNDEKEKLKKIVDMSSVEPVKNNPDEESINKYKTYLANTYYNQLQSTENVLSYGKPFFTYLLILINTIMFFLLELNGGSQNIATLIYYGANYNPALLDGQWWRILTSMFLHIGFAHLFMNMLALFYLGTIVEKIYGSWRFILIYFMAGAGGGLASFAFTISVSAGASGALFGLFGALLFFGLIYKKLFFQTMGKGLLIIIGINLIFGFLVPQIDNGAHLGGLLTGFLATAIIYLPNKKNFLVQVSALIIYVLIITGLVILGVT</sequence>
<dbReference type="Proteomes" id="UP001519294">
    <property type="component" value="Unassembled WGS sequence"/>
</dbReference>
<dbReference type="PANTHER" id="PTHR43731">
    <property type="entry name" value="RHOMBOID PROTEASE"/>
    <property type="match status" value="1"/>
</dbReference>
<evidence type="ECO:0000256" key="2">
    <source>
        <dbReference type="ARBA" id="ARBA00009045"/>
    </source>
</evidence>
<evidence type="ECO:0000256" key="5">
    <source>
        <dbReference type="ARBA" id="ARBA00022989"/>
    </source>
</evidence>
<keyword evidence="6 7" id="KW-0472">Membrane</keyword>
<dbReference type="InterPro" id="IPR035952">
    <property type="entry name" value="Rhomboid-like_sf"/>
</dbReference>
<evidence type="ECO:0000313" key="9">
    <source>
        <dbReference type="EMBL" id="MBP2256510.1"/>
    </source>
</evidence>
<protein>
    <submittedName>
        <fullName evidence="9">Rhomboid protease GluP</fullName>
        <ecNumber evidence="9">3.4.21.105</ecNumber>
    </submittedName>
</protein>
<feature type="transmembrane region" description="Helical" evidence="7">
    <location>
        <begin position="181"/>
        <end position="197"/>
    </location>
</feature>
<feature type="transmembrane region" description="Helical" evidence="7">
    <location>
        <begin position="225"/>
        <end position="252"/>
    </location>
</feature>
<feature type="domain" description="Peptidase S54 rhomboid" evidence="8">
    <location>
        <begin position="223"/>
        <end position="356"/>
    </location>
</feature>
<dbReference type="PANTHER" id="PTHR43731:SF14">
    <property type="entry name" value="PRESENILIN-ASSOCIATED RHOMBOID-LIKE PROTEIN, MITOCHONDRIAL"/>
    <property type="match status" value="1"/>
</dbReference>
<dbReference type="GO" id="GO:0008233">
    <property type="term" value="F:peptidase activity"/>
    <property type="evidence" value="ECO:0007669"/>
    <property type="project" value="UniProtKB-KW"/>
</dbReference>
<name>A0ABS4S4T9_9BACI</name>
<keyword evidence="9" id="KW-0645">Protease</keyword>
<dbReference type="EC" id="3.4.21.105" evidence="9"/>
<feature type="transmembrane region" description="Helical" evidence="7">
    <location>
        <begin position="264"/>
        <end position="284"/>
    </location>
</feature>
<feature type="transmembrane region" description="Helical" evidence="7">
    <location>
        <begin position="365"/>
        <end position="386"/>
    </location>
</feature>
<keyword evidence="5 7" id="KW-1133">Transmembrane helix</keyword>
<comment type="similarity">
    <text evidence="2">Belongs to the peptidase S54 family.</text>
</comment>
<keyword evidence="3 7" id="KW-0812">Transmembrane</keyword>
<dbReference type="SUPFAM" id="SSF144091">
    <property type="entry name" value="Rhomboid-like"/>
    <property type="match status" value="1"/>
</dbReference>